<feature type="transmembrane region" description="Helical" evidence="1">
    <location>
        <begin position="6"/>
        <end position="26"/>
    </location>
</feature>
<proteinExistence type="predicted"/>
<gene>
    <name evidence="2" type="ordered locus">HF1_01640</name>
</gene>
<keyword evidence="1" id="KW-1133">Transmembrane helix</keyword>
<keyword evidence="3" id="KW-1185">Reference proteome</keyword>
<evidence type="ECO:0008006" key="4">
    <source>
        <dbReference type="Google" id="ProtNLM"/>
    </source>
</evidence>
<evidence type="ECO:0000256" key="1">
    <source>
        <dbReference type="SAM" id="Phobius"/>
    </source>
</evidence>
<evidence type="ECO:0000313" key="2">
    <source>
        <dbReference type="EMBL" id="CBY92172.1"/>
    </source>
</evidence>
<keyword evidence="1" id="KW-0472">Membrane</keyword>
<organism evidence="2 3">
    <name type="scientific">Mycoplasma haemofelis (strain Langford 1)</name>
    <name type="common">Haemobartonella felis</name>
    <dbReference type="NCBI Taxonomy" id="941640"/>
    <lineage>
        <taxon>Bacteria</taxon>
        <taxon>Bacillati</taxon>
        <taxon>Mycoplasmatota</taxon>
        <taxon>Mollicutes</taxon>
        <taxon>Mycoplasmataceae</taxon>
        <taxon>Mycoplasma</taxon>
    </lineage>
</organism>
<reference evidence="2 3" key="1">
    <citation type="journal article" date="2011" name="J. Bacteriol.">
        <title>Complete genome sequence of Mycoplasma haemofelis, a hemotropic mycoplasma.</title>
        <authorList>
            <person name="Barker E.N."/>
            <person name="Helps C.R."/>
            <person name="Peters I.R."/>
            <person name="Darby A.C."/>
            <person name="Radford A.D."/>
            <person name="Tasker S."/>
        </authorList>
    </citation>
    <scope>NUCLEOTIDE SEQUENCE [LARGE SCALE GENOMIC DNA]</scope>
    <source>
        <strain evidence="2 3">Langford 1</strain>
    </source>
</reference>
<dbReference type="AlphaFoldDB" id="E8ZKK6"/>
<dbReference type="PROSITE" id="PS51257">
    <property type="entry name" value="PROKAR_LIPOPROTEIN"/>
    <property type="match status" value="1"/>
</dbReference>
<accession>E8ZKK6</accession>
<dbReference type="HOGENOM" id="CLU_109325_0_0_14"/>
<keyword evidence="1" id="KW-0812">Transmembrane</keyword>
<dbReference type="Proteomes" id="UP000008637">
    <property type="component" value="Chromosome"/>
</dbReference>
<evidence type="ECO:0000313" key="3">
    <source>
        <dbReference type="Proteomes" id="UP000008637"/>
    </source>
</evidence>
<name>E8ZKK6_MYCHL</name>
<dbReference type="KEGG" id="mha:HF1_01640"/>
<sequence length="220" mass="24146">MVNKVAGIGAIGATGVAGACGGFYLLSKEKTIGDRVSKSGLILIKSGDTNTWKLAAKHLKASDTSLVTDLTTFDPNIRSTSDLDLEKAKVALEKWCQDATGKDLSEKNINLYLKKVQSRCTIPPTDIRSKLERESKHLVSDWSGKFTALKAKTTEDTTLETDLKAKDSSINTNISTSNNQMDGKYSDALKKWCESQLDIKLENDSYVDIYTKVTKRCLQA</sequence>
<dbReference type="EMBL" id="FR773153">
    <property type="protein sequence ID" value="CBY92172.1"/>
    <property type="molecule type" value="Genomic_DNA"/>
</dbReference>
<protein>
    <recommendedName>
        <fullName evidence="4">Lipoprotein</fullName>
    </recommendedName>
</protein>